<reference evidence="1 2" key="1">
    <citation type="submission" date="2021-06" db="EMBL/GenBank/DDBJ databases">
        <title>Chromosome-level genome assembly of the red-tail catfish (Hemibagrus wyckioides).</title>
        <authorList>
            <person name="Shao F."/>
        </authorList>
    </citation>
    <scope>NUCLEOTIDE SEQUENCE [LARGE SCALE GENOMIC DNA]</scope>
    <source>
        <strain evidence="1">EC202008001</strain>
        <tissue evidence="1">Blood</tissue>
    </source>
</reference>
<dbReference type="Proteomes" id="UP000824219">
    <property type="component" value="Linkage Group LG03"/>
</dbReference>
<evidence type="ECO:0000313" key="2">
    <source>
        <dbReference type="Proteomes" id="UP000824219"/>
    </source>
</evidence>
<organism evidence="1 2">
    <name type="scientific">Hemibagrus wyckioides</name>
    <dbReference type="NCBI Taxonomy" id="337641"/>
    <lineage>
        <taxon>Eukaryota</taxon>
        <taxon>Metazoa</taxon>
        <taxon>Chordata</taxon>
        <taxon>Craniata</taxon>
        <taxon>Vertebrata</taxon>
        <taxon>Euteleostomi</taxon>
        <taxon>Actinopterygii</taxon>
        <taxon>Neopterygii</taxon>
        <taxon>Teleostei</taxon>
        <taxon>Ostariophysi</taxon>
        <taxon>Siluriformes</taxon>
        <taxon>Bagridae</taxon>
        <taxon>Hemibagrus</taxon>
    </lineage>
</organism>
<gene>
    <name evidence="1" type="ORF">KOW79_002199</name>
</gene>
<dbReference type="OrthoDB" id="9950692at2759"/>
<protein>
    <submittedName>
        <fullName evidence="1">Uncharacterized protein</fullName>
    </submittedName>
</protein>
<accession>A0A9D3P3J1</accession>
<evidence type="ECO:0000313" key="1">
    <source>
        <dbReference type="EMBL" id="KAG7333792.1"/>
    </source>
</evidence>
<proteinExistence type="predicted"/>
<name>A0A9D3P3J1_9TELE</name>
<comment type="caution">
    <text evidence="1">The sequence shown here is derived from an EMBL/GenBank/DDBJ whole genome shotgun (WGS) entry which is preliminary data.</text>
</comment>
<sequence length="111" mass="12925">MISKLQLYTQDSLSLSEIPKQKFFRSYWTKSSSQEKQASNLSIGDWRFKQTGRFLPAPEKLFLEDMLSDNPWYLSNNQLNPSVFWEEAAATLPEYQGPWQTALCITNIPKE</sequence>
<dbReference type="EMBL" id="JAHKSW010000003">
    <property type="protein sequence ID" value="KAG7333792.1"/>
    <property type="molecule type" value="Genomic_DNA"/>
</dbReference>
<dbReference type="AlphaFoldDB" id="A0A9D3P3J1"/>
<keyword evidence="2" id="KW-1185">Reference proteome</keyword>